<evidence type="ECO:0000256" key="2">
    <source>
        <dbReference type="SAM" id="Phobius"/>
    </source>
</evidence>
<gene>
    <name evidence="3" type="ORF">BLNAU_11783</name>
</gene>
<evidence type="ECO:0000313" key="3">
    <source>
        <dbReference type="EMBL" id="KAK2953320.1"/>
    </source>
</evidence>
<evidence type="ECO:0000256" key="1">
    <source>
        <dbReference type="SAM" id="MobiDB-lite"/>
    </source>
</evidence>
<keyword evidence="2" id="KW-0812">Transmembrane</keyword>
<feature type="region of interest" description="Disordered" evidence="1">
    <location>
        <begin position="307"/>
        <end position="328"/>
    </location>
</feature>
<reference evidence="3 4" key="1">
    <citation type="journal article" date="2022" name="bioRxiv">
        <title>Genomics of Preaxostyla Flagellates Illuminates Evolutionary Transitions and the Path Towards Mitochondrial Loss.</title>
        <authorList>
            <person name="Novak L.V.F."/>
            <person name="Treitli S.C."/>
            <person name="Pyrih J."/>
            <person name="Halakuc P."/>
            <person name="Pipaliya S.V."/>
            <person name="Vacek V."/>
            <person name="Brzon O."/>
            <person name="Soukal P."/>
            <person name="Eme L."/>
            <person name="Dacks J.B."/>
            <person name="Karnkowska A."/>
            <person name="Elias M."/>
            <person name="Hampl V."/>
        </authorList>
    </citation>
    <scope>NUCLEOTIDE SEQUENCE [LARGE SCALE GENOMIC DNA]</scope>
    <source>
        <strain evidence="3">NAU3</strain>
        <tissue evidence="3">Gut</tissue>
    </source>
</reference>
<feature type="region of interest" description="Disordered" evidence="1">
    <location>
        <begin position="225"/>
        <end position="271"/>
    </location>
</feature>
<dbReference type="Proteomes" id="UP001281761">
    <property type="component" value="Unassembled WGS sequence"/>
</dbReference>
<feature type="transmembrane region" description="Helical" evidence="2">
    <location>
        <begin position="156"/>
        <end position="178"/>
    </location>
</feature>
<feature type="transmembrane region" description="Helical" evidence="2">
    <location>
        <begin position="367"/>
        <end position="388"/>
    </location>
</feature>
<feature type="compositionally biased region" description="Polar residues" evidence="1">
    <location>
        <begin position="307"/>
        <end position="327"/>
    </location>
</feature>
<feature type="compositionally biased region" description="Polar residues" evidence="1">
    <location>
        <begin position="225"/>
        <end position="236"/>
    </location>
</feature>
<accession>A0ABQ9XSA3</accession>
<sequence length="604" mass="67573">MLFMNRSPTLYTSLRRPNRRLDIGLDNHTSTGHSLTGQVCEVRRIRENCGLDDPPNGPLSEFDFESDATSQSLAGYGLSAGGFFDSIRVYRVALKKVPVTNSSLKKAEKELKKARFKQKCSCVVFFLILPLLFAIPILTTRAMTEVKNGMTLSNPFPWFLPDSLLFLLLFCLFFLFIVHFEWEISGIIFCCTVITSIFVLLIFLFEWSANHRFIEQLSIDAMSAQQSDNQQTSADQPLSPDEVEQPESDLATEPSDETTSSTQRDERSARQLDPDDLLKVAQIIAETIPNIEPTTISRIIEQLSTDAVSSQQSDNEQHSNSSKTPVSTIPIPRRARIPLKTLAVPEAALLSFSLYFIFQGTREEECLMTAVGLLILMFVCPFPVVIALKGMQLIRVRWTTLTLPLLVVIRFVLFSEPSTWSSLSKLLVYLVPLLPALIANGILILPFVVWTLPLSLLVFGGIDVFGIERADDEMEKNEVDGSTPFCGGKLLLRVDINRLQNAQGINKVSKLSKLSNNCNRLDSVSSIPIIKESDVPFQSLNSNFNSNIDNLLSIPSSAQQTSTTPKVRRTLHTRSSSTVRLSHCFHNHHSESRIQHLCASRPHQ</sequence>
<feature type="transmembrane region" description="Helical" evidence="2">
    <location>
        <begin position="184"/>
        <end position="205"/>
    </location>
</feature>
<proteinExistence type="predicted"/>
<comment type="caution">
    <text evidence="3">The sequence shown here is derived from an EMBL/GenBank/DDBJ whole genome shotgun (WGS) entry which is preliminary data.</text>
</comment>
<keyword evidence="2" id="KW-1133">Transmembrane helix</keyword>
<feature type="transmembrane region" description="Helical" evidence="2">
    <location>
        <begin position="426"/>
        <end position="459"/>
    </location>
</feature>
<name>A0ABQ9XSA3_9EUKA</name>
<keyword evidence="4" id="KW-1185">Reference proteome</keyword>
<protein>
    <submittedName>
        <fullName evidence="3">Uncharacterized protein</fullName>
    </submittedName>
</protein>
<feature type="transmembrane region" description="Helical" evidence="2">
    <location>
        <begin position="123"/>
        <end position="144"/>
    </location>
</feature>
<evidence type="ECO:0000313" key="4">
    <source>
        <dbReference type="Proteomes" id="UP001281761"/>
    </source>
</evidence>
<dbReference type="EMBL" id="JARBJD010000093">
    <property type="protein sequence ID" value="KAK2953320.1"/>
    <property type="molecule type" value="Genomic_DNA"/>
</dbReference>
<feature type="transmembrane region" description="Helical" evidence="2">
    <location>
        <begin position="395"/>
        <end position="414"/>
    </location>
</feature>
<organism evidence="3 4">
    <name type="scientific">Blattamonas nauphoetae</name>
    <dbReference type="NCBI Taxonomy" id="2049346"/>
    <lineage>
        <taxon>Eukaryota</taxon>
        <taxon>Metamonada</taxon>
        <taxon>Preaxostyla</taxon>
        <taxon>Oxymonadida</taxon>
        <taxon>Blattamonas</taxon>
    </lineage>
</organism>
<keyword evidence="2" id="KW-0472">Membrane</keyword>
<feature type="transmembrane region" description="Helical" evidence="2">
    <location>
        <begin position="342"/>
        <end position="361"/>
    </location>
</feature>